<keyword evidence="2" id="KW-1185">Reference proteome</keyword>
<reference evidence="1 2" key="1">
    <citation type="submission" date="2014-09" db="EMBL/GenBank/DDBJ databases">
        <title>Sporocytophaga myxococcoides PG-01 genome sequencing.</title>
        <authorList>
            <person name="Liu L."/>
            <person name="Gao P.J."/>
            <person name="Chen G.J."/>
            <person name="Wang L.S."/>
        </authorList>
    </citation>
    <scope>NUCLEOTIDE SEQUENCE [LARGE SCALE GENOMIC DNA]</scope>
    <source>
        <strain evidence="1 2">PG-01</strain>
    </source>
</reference>
<dbReference type="STRING" id="153721.MYP_1965"/>
<dbReference type="RefSeq" id="WP_045462050.1">
    <property type="nucleotide sequence ID" value="NZ_BBLT01000003.1"/>
</dbReference>
<organism evidence="1 2">
    <name type="scientific">Sporocytophaga myxococcoides</name>
    <dbReference type="NCBI Taxonomy" id="153721"/>
    <lineage>
        <taxon>Bacteria</taxon>
        <taxon>Pseudomonadati</taxon>
        <taxon>Bacteroidota</taxon>
        <taxon>Cytophagia</taxon>
        <taxon>Cytophagales</taxon>
        <taxon>Cytophagaceae</taxon>
        <taxon>Sporocytophaga</taxon>
    </lineage>
</organism>
<dbReference type="AlphaFoldDB" id="A0A098LE98"/>
<gene>
    <name evidence="1" type="ORF">MYP_1965</name>
</gene>
<accession>A0A098LE98</accession>
<name>A0A098LE98_9BACT</name>
<dbReference type="EMBL" id="BBLT01000003">
    <property type="protein sequence ID" value="GAL84737.1"/>
    <property type="molecule type" value="Genomic_DNA"/>
</dbReference>
<dbReference type="OrthoDB" id="9801912at2"/>
<evidence type="ECO:0000313" key="1">
    <source>
        <dbReference type="EMBL" id="GAL84737.1"/>
    </source>
</evidence>
<protein>
    <submittedName>
        <fullName evidence="1">Uncharacterized protein</fullName>
    </submittedName>
</protein>
<dbReference type="Proteomes" id="UP000030185">
    <property type="component" value="Unassembled WGS sequence"/>
</dbReference>
<comment type="caution">
    <text evidence="1">The sequence shown here is derived from an EMBL/GenBank/DDBJ whole genome shotgun (WGS) entry which is preliminary data.</text>
</comment>
<proteinExistence type="predicted"/>
<sequence length="79" mass="8978">MIEPGFATAPGFINNPASVDYEFRFIGTNNPEKALLRLRITNVAGDAQYTEYHVSARIQECYNISGKLVGKYINEYLFR</sequence>
<evidence type="ECO:0000313" key="2">
    <source>
        <dbReference type="Proteomes" id="UP000030185"/>
    </source>
</evidence>